<dbReference type="CDD" id="cd00610">
    <property type="entry name" value="OAT_like"/>
    <property type="match status" value="1"/>
</dbReference>
<proteinExistence type="inferred from homology"/>
<evidence type="ECO:0000256" key="1">
    <source>
        <dbReference type="ARBA" id="ARBA00008954"/>
    </source>
</evidence>
<gene>
    <name evidence="4" type="ORF">ENU91_00850</name>
</gene>
<keyword evidence="2 3" id="KW-0663">Pyridoxal phosphate</keyword>
<organism evidence="4">
    <name type="scientific">Thermodesulfobacterium geofontis</name>
    <dbReference type="NCBI Taxonomy" id="1295609"/>
    <lineage>
        <taxon>Bacteria</taxon>
        <taxon>Pseudomonadati</taxon>
        <taxon>Thermodesulfobacteriota</taxon>
        <taxon>Thermodesulfobacteria</taxon>
        <taxon>Thermodesulfobacteriales</taxon>
        <taxon>Thermodesulfobacteriaceae</taxon>
        <taxon>Thermodesulfobacterium</taxon>
    </lineage>
</organism>
<dbReference type="InterPro" id="IPR005814">
    <property type="entry name" value="Aminotrans_3"/>
</dbReference>
<name>A0A7V4JP71_9BACT</name>
<evidence type="ECO:0000313" key="4">
    <source>
        <dbReference type="EMBL" id="HGU15202.1"/>
    </source>
</evidence>
<keyword evidence="4" id="KW-0808">Transferase</keyword>
<dbReference type="PIRSF" id="PIRSF000521">
    <property type="entry name" value="Transaminase_4ab_Lys_Orn"/>
    <property type="match status" value="1"/>
</dbReference>
<dbReference type="Pfam" id="PF00202">
    <property type="entry name" value="Aminotran_3"/>
    <property type="match status" value="1"/>
</dbReference>
<dbReference type="PANTHER" id="PTHR45688:SF13">
    <property type="entry name" value="ALANINE--GLYOXYLATE AMINOTRANSFERASE 2-LIKE"/>
    <property type="match status" value="1"/>
</dbReference>
<dbReference type="GO" id="GO:0008483">
    <property type="term" value="F:transaminase activity"/>
    <property type="evidence" value="ECO:0007669"/>
    <property type="project" value="UniProtKB-KW"/>
</dbReference>
<protein>
    <submittedName>
        <fullName evidence="4">Aspartate aminotransferase family protein</fullName>
    </submittedName>
</protein>
<dbReference type="InterPro" id="IPR015421">
    <property type="entry name" value="PyrdxlP-dep_Trfase_major"/>
</dbReference>
<dbReference type="AlphaFoldDB" id="A0A7V4JP71"/>
<dbReference type="GO" id="GO:0030170">
    <property type="term" value="F:pyridoxal phosphate binding"/>
    <property type="evidence" value="ECO:0007669"/>
    <property type="project" value="InterPro"/>
</dbReference>
<dbReference type="InterPro" id="IPR015422">
    <property type="entry name" value="PyrdxlP-dep_Trfase_small"/>
</dbReference>
<comment type="similarity">
    <text evidence="1 3">Belongs to the class-III pyridoxal-phosphate-dependent aminotransferase family.</text>
</comment>
<comment type="caution">
    <text evidence="4">The sequence shown here is derived from an EMBL/GenBank/DDBJ whole genome shotgun (WGS) entry which is preliminary data.</text>
</comment>
<evidence type="ECO:0000256" key="2">
    <source>
        <dbReference type="ARBA" id="ARBA00022898"/>
    </source>
</evidence>
<dbReference type="InterPro" id="IPR015424">
    <property type="entry name" value="PyrdxlP-dep_Trfase"/>
</dbReference>
<dbReference type="Gene3D" id="3.40.640.10">
    <property type="entry name" value="Type I PLP-dependent aspartate aminotransferase-like (Major domain)"/>
    <property type="match status" value="1"/>
</dbReference>
<keyword evidence="4" id="KW-0032">Aminotransferase</keyword>
<evidence type="ECO:0000256" key="3">
    <source>
        <dbReference type="RuleBase" id="RU003560"/>
    </source>
</evidence>
<dbReference type="Gene3D" id="3.90.1150.10">
    <property type="entry name" value="Aspartate Aminotransferase, domain 1"/>
    <property type="match status" value="1"/>
</dbReference>
<dbReference type="EMBL" id="DTEI01000020">
    <property type="protein sequence ID" value="HGU15202.1"/>
    <property type="molecule type" value="Genomic_DNA"/>
</dbReference>
<dbReference type="SUPFAM" id="SSF53383">
    <property type="entry name" value="PLP-dependent transferases"/>
    <property type="match status" value="1"/>
</dbReference>
<accession>A0A7V4JP71</accession>
<reference evidence="4" key="1">
    <citation type="journal article" date="2020" name="mSystems">
        <title>Genome- and Community-Level Interaction Insights into Carbon Utilization and Element Cycling Functions of Hydrothermarchaeota in Hydrothermal Sediment.</title>
        <authorList>
            <person name="Zhou Z."/>
            <person name="Liu Y."/>
            <person name="Xu W."/>
            <person name="Pan J."/>
            <person name="Luo Z.H."/>
            <person name="Li M."/>
        </authorList>
    </citation>
    <scope>NUCLEOTIDE SEQUENCE [LARGE SCALE GENOMIC DNA]</scope>
    <source>
        <strain evidence="4">SpSt-711</strain>
    </source>
</reference>
<dbReference type="PANTHER" id="PTHR45688">
    <property type="match status" value="1"/>
</dbReference>
<sequence>MINEINEKIIGIKERAKLRSKEEYFNIIEKEAIGPKSKEVLKKTIEYEGWTSCGWTLFDVPPVIDRGEGAIIWDIDGNKYIDLMAGFGVESVGHANQIILDTIVEQFKRISHFAELPNELRVKLAEEVSKLAPGKKKVHFTITGSDAVENALKIARYYTGRPDILTFFGTYHGRSFGVASATSLANIKYQFWPLTARLGVIHVPYAYCYRCMFGKDYPDCNLFCAKFVEELFTSPAYTLRWSEKEINNIAAILTEPTQGAMGCVIPPKEWLSEIKKIAEKYDVLLIDDEVYGGWGRTGKWWACQHSNVNPDIMVTSKTIGSGIPFSLILTEEKIADDLPVNMIHSTMSGYHLGCAVALATIKIIKDNNLVERSAKLGEYFLKGLKDLQESHKLIGHVDGLGLWLRIELVKDSKTKEPAKEEAKILQKRCMKDGVLFMVEGYYGNVIKIHPPLVIEKEQIDESLQTIDKELRYVEKNL</sequence>